<evidence type="ECO:0000256" key="2">
    <source>
        <dbReference type="ARBA" id="ARBA00023134"/>
    </source>
</evidence>
<keyword evidence="3" id="KW-0690">Ribosome biogenesis</keyword>
<dbReference type="InterPro" id="IPR012340">
    <property type="entry name" value="NA-bd_OB-fold"/>
</dbReference>
<feature type="domain" description="CP-type G" evidence="6">
    <location>
        <begin position="110"/>
        <end position="269"/>
    </location>
</feature>
<feature type="binding site" evidence="3">
    <location>
        <position position="293"/>
    </location>
    <ligand>
        <name>Zn(2+)</name>
        <dbReference type="ChEBI" id="CHEBI:29105"/>
    </ligand>
</feature>
<dbReference type="GO" id="GO:0003924">
    <property type="term" value="F:GTPase activity"/>
    <property type="evidence" value="ECO:0007669"/>
    <property type="project" value="UniProtKB-UniRule"/>
</dbReference>
<dbReference type="Gene3D" id="2.40.50.140">
    <property type="entry name" value="Nucleic acid-binding proteins"/>
    <property type="match status" value="1"/>
</dbReference>
<evidence type="ECO:0000313" key="7">
    <source>
        <dbReference type="EMBL" id="ABM05023.1"/>
    </source>
</evidence>
<keyword evidence="3" id="KW-0694">RNA-binding</keyword>
<dbReference type="GO" id="GO:0005737">
    <property type="term" value="C:cytoplasm"/>
    <property type="evidence" value="ECO:0007669"/>
    <property type="project" value="UniProtKB-SubCell"/>
</dbReference>
<dbReference type="InterPro" id="IPR027417">
    <property type="entry name" value="P-loop_NTPase"/>
</dbReference>
<sequence length="347" mass="38973">MTKKKRLSKNQARRVQTNQKKRLTKDNIEQWNESELGPQLEGIVISRFGQHADVEDEHGKIERCNLRRGVKSLVTGDRVVWRAGNQAYHGISGVIEAVHPRTTVLTRPDYYDGIKPIAANIDHIIIVSSIAPEFSRNIIDRYLIACEDIGITPIIVLNKSDLLNEQSAKSIDQELQSYRDIGYQVLYSSMHGDGLVGLKSAMKDKINIFVGQSGVGKTSLVNLLLPEIEAATAEISENSGLGKHTTTTARLYHFPDGGDLIDSPGIREFSLWHLEPERIATGFIEFRPFLGQCRFRDCKHQIDPGCALVKAVAEGQIDNARYRSFLRILETMDDAKNARHRPPNTYD</sequence>
<dbReference type="InterPro" id="IPR004881">
    <property type="entry name" value="Ribosome_biogen_GTPase_RsgA"/>
</dbReference>
<keyword evidence="3" id="KW-0862">Zinc</keyword>
<dbReference type="GO" id="GO:0046872">
    <property type="term" value="F:metal ion binding"/>
    <property type="evidence" value="ECO:0007669"/>
    <property type="project" value="UniProtKB-KW"/>
</dbReference>
<keyword evidence="8" id="KW-1185">Reference proteome</keyword>
<dbReference type="NCBIfam" id="NF008931">
    <property type="entry name" value="PRK12288.1"/>
    <property type="match status" value="1"/>
</dbReference>
<feature type="binding site" evidence="3">
    <location>
        <position position="298"/>
    </location>
    <ligand>
        <name>Zn(2+)</name>
        <dbReference type="ChEBI" id="CHEBI:29105"/>
    </ligand>
</feature>
<dbReference type="EMBL" id="CP000510">
    <property type="protein sequence ID" value="ABM05023.1"/>
    <property type="molecule type" value="Genomic_DNA"/>
</dbReference>
<keyword evidence="2 3" id="KW-0342">GTP-binding</keyword>
<dbReference type="CDD" id="cd01854">
    <property type="entry name" value="YjeQ_EngC"/>
    <property type="match status" value="1"/>
</dbReference>
<keyword evidence="3" id="KW-0479">Metal-binding</keyword>
<keyword evidence="3" id="KW-0699">rRNA-binding</keyword>
<evidence type="ECO:0000259" key="6">
    <source>
        <dbReference type="PROSITE" id="PS51721"/>
    </source>
</evidence>
<dbReference type="Proteomes" id="UP000000639">
    <property type="component" value="Chromosome"/>
</dbReference>
<dbReference type="PROSITE" id="PS51721">
    <property type="entry name" value="G_CP"/>
    <property type="match status" value="1"/>
</dbReference>
<dbReference type="Gene3D" id="3.40.50.300">
    <property type="entry name" value="P-loop containing nucleotide triphosphate hydrolases"/>
    <property type="match status" value="1"/>
</dbReference>
<feature type="domain" description="EngC GTPase" evidence="5">
    <location>
        <begin position="119"/>
        <end position="267"/>
    </location>
</feature>
<dbReference type="HAMAP" id="MF_01820">
    <property type="entry name" value="GTPase_RsgA"/>
    <property type="match status" value="1"/>
</dbReference>
<comment type="cofactor">
    <cofactor evidence="3">
        <name>Zn(2+)</name>
        <dbReference type="ChEBI" id="CHEBI:29105"/>
    </cofactor>
    <text evidence="3">Binds 1 zinc ion per subunit.</text>
</comment>
<comment type="subcellular location">
    <subcellularLocation>
        <location evidence="3">Cytoplasm</location>
    </subcellularLocation>
</comment>
<dbReference type="EC" id="3.6.1.-" evidence="3"/>
<proteinExistence type="inferred from homology"/>
<feature type="region of interest" description="Disordered" evidence="4">
    <location>
        <begin position="1"/>
        <end position="25"/>
    </location>
</feature>
<reference evidence="7 8" key="1">
    <citation type="submission" date="2007-01" db="EMBL/GenBank/DDBJ databases">
        <title>Complete sequence of Psychromonas ingrahamii 37.</title>
        <authorList>
            <consortium name="US DOE Joint Genome Institute"/>
            <person name="Copeland A."/>
            <person name="Lucas S."/>
            <person name="Lapidus A."/>
            <person name="Barry K."/>
            <person name="Detter J.C."/>
            <person name="Glavina del Rio T."/>
            <person name="Hammon N."/>
            <person name="Israni S."/>
            <person name="Dalin E."/>
            <person name="Tice H."/>
            <person name="Pitluck S."/>
            <person name="Thompson L.S."/>
            <person name="Brettin T."/>
            <person name="Bruce D."/>
            <person name="Han C."/>
            <person name="Tapia R."/>
            <person name="Schmutz J."/>
            <person name="Larimer F."/>
            <person name="Land M."/>
            <person name="Hauser L."/>
            <person name="Kyrpides N."/>
            <person name="Ivanova N."/>
            <person name="Staley J."/>
            <person name="Richardson P."/>
        </authorList>
    </citation>
    <scope>NUCLEOTIDE SEQUENCE [LARGE SCALE GENOMIC DNA]</scope>
    <source>
        <strain evidence="7 8">37</strain>
    </source>
</reference>
<comment type="similarity">
    <text evidence="3">Belongs to the TRAFAC class YlqF/YawG GTPase family. RsgA subfamily.</text>
</comment>
<dbReference type="PANTHER" id="PTHR32120:SF11">
    <property type="entry name" value="SMALL RIBOSOMAL SUBUNIT BIOGENESIS GTPASE RSGA 1, MITOCHONDRIAL-RELATED"/>
    <property type="match status" value="1"/>
</dbReference>
<evidence type="ECO:0000256" key="4">
    <source>
        <dbReference type="SAM" id="MobiDB-lite"/>
    </source>
</evidence>
<evidence type="ECO:0000256" key="1">
    <source>
        <dbReference type="ARBA" id="ARBA00022741"/>
    </source>
</evidence>
<dbReference type="AlphaFoldDB" id="A1SZV8"/>
<feature type="binding site" evidence="3">
    <location>
        <position position="306"/>
    </location>
    <ligand>
        <name>Zn(2+)</name>
        <dbReference type="ChEBI" id="CHEBI:29105"/>
    </ligand>
</feature>
<name>A1SZV8_PSYIN</name>
<dbReference type="Pfam" id="PF03193">
    <property type="entry name" value="RsgA_GTPase"/>
    <property type="match status" value="1"/>
</dbReference>
<dbReference type="NCBIfam" id="TIGR00157">
    <property type="entry name" value="ribosome small subunit-dependent GTPase A"/>
    <property type="match status" value="1"/>
</dbReference>
<feature type="compositionally biased region" description="Basic residues" evidence="4">
    <location>
        <begin position="1"/>
        <end position="12"/>
    </location>
</feature>
<feature type="binding site" evidence="3">
    <location>
        <begin position="211"/>
        <end position="219"/>
    </location>
    <ligand>
        <name>GTP</name>
        <dbReference type="ChEBI" id="CHEBI:37565"/>
    </ligand>
</feature>
<dbReference type="SUPFAM" id="SSF52540">
    <property type="entry name" value="P-loop containing nucleoside triphosphate hydrolases"/>
    <property type="match status" value="1"/>
</dbReference>
<accession>A1SZV8</accession>
<dbReference type="KEGG" id="pin:Ping_3336"/>
<comment type="function">
    <text evidence="3">One of several proteins that assist in the late maturation steps of the functional core of the 30S ribosomal subunit. Helps release RbfA from mature subunits. May play a role in the assembly of ribosomal proteins into the subunit. Circularly permuted GTPase that catalyzes slow GTP hydrolysis, GTPase activity is stimulated by the 30S ribosomal subunit.</text>
</comment>
<comment type="subunit">
    <text evidence="3">Monomer. Associates with 30S ribosomal subunit, binds 16S rRNA.</text>
</comment>
<dbReference type="GO" id="GO:0019843">
    <property type="term" value="F:rRNA binding"/>
    <property type="evidence" value="ECO:0007669"/>
    <property type="project" value="UniProtKB-KW"/>
</dbReference>
<feature type="binding site" evidence="3">
    <location>
        <begin position="158"/>
        <end position="161"/>
    </location>
    <ligand>
        <name>GTP</name>
        <dbReference type="ChEBI" id="CHEBI:37565"/>
    </ligand>
</feature>
<organism evidence="7 8">
    <name type="scientific">Psychromonas ingrahamii (strain DSM 17664 / CCUG 51855 / 37)</name>
    <dbReference type="NCBI Taxonomy" id="357804"/>
    <lineage>
        <taxon>Bacteria</taxon>
        <taxon>Pseudomonadati</taxon>
        <taxon>Pseudomonadota</taxon>
        <taxon>Gammaproteobacteria</taxon>
        <taxon>Alteromonadales</taxon>
        <taxon>Psychromonadaceae</taxon>
        <taxon>Psychromonas</taxon>
    </lineage>
</organism>
<protein>
    <recommendedName>
        <fullName evidence="3">Small ribosomal subunit biogenesis GTPase RsgA</fullName>
        <ecNumber evidence="3">3.6.1.-</ecNumber>
    </recommendedName>
</protein>
<keyword evidence="3" id="KW-0378">Hydrolase</keyword>
<dbReference type="InterPro" id="IPR030378">
    <property type="entry name" value="G_CP_dom"/>
</dbReference>
<evidence type="ECO:0000313" key="8">
    <source>
        <dbReference type="Proteomes" id="UP000000639"/>
    </source>
</evidence>
<keyword evidence="1 3" id="KW-0547">Nucleotide-binding</keyword>
<dbReference type="RefSeq" id="WP_011771575.1">
    <property type="nucleotide sequence ID" value="NC_008709.1"/>
</dbReference>
<dbReference type="HOGENOM" id="CLU_033617_2_0_6"/>
<dbReference type="GO" id="GO:0005525">
    <property type="term" value="F:GTP binding"/>
    <property type="evidence" value="ECO:0007669"/>
    <property type="project" value="UniProtKB-UniRule"/>
</dbReference>
<dbReference type="InterPro" id="IPR010914">
    <property type="entry name" value="RsgA_GTPase_dom"/>
</dbReference>
<evidence type="ECO:0000256" key="3">
    <source>
        <dbReference type="HAMAP-Rule" id="MF_01820"/>
    </source>
</evidence>
<feature type="binding site" evidence="3">
    <location>
        <position position="300"/>
    </location>
    <ligand>
        <name>Zn(2+)</name>
        <dbReference type="ChEBI" id="CHEBI:29105"/>
    </ligand>
</feature>
<keyword evidence="3" id="KW-0963">Cytoplasm</keyword>
<dbReference type="Gene3D" id="1.10.40.50">
    <property type="entry name" value="Probable gtpase engc, domain 3"/>
    <property type="match status" value="1"/>
</dbReference>
<dbReference type="OrthoDB" id="9809485at2"/>
<dbReference type="STRING" id="357804.Ping_3336"/>
<dbReference type="PANTHER" id="PTHR32120">
    <property type="entry name" value="SMALL RIBOSOMAL SUBUNIT BIOGENESIS GTPASE RSGA"/>
    <property type="match status" value="1"/>
</dbReference>
<gene>
    <name evidence="3" type="primary">rsgA</name>
    <name evidence="7" type="ordered locus">Ping_3336</name>
</gene>
<dbReference type="PROSITE" id="PS50936">
    <property type="entry name" value="ENGC_GTPASE"/>
    <property type="match status" value="1"/>
</dbReference>
<dbReference type="eggNOG" id="COG1162">
    <property type="taxonomic scope" value="Bacteria"/>
</dbReference>
<evidence type="ECO:0000259" key="5">
    <source>
        <dbReference type="PROSITE" id="PS50936"/>
    </source>
</evidence>
<dbReference type="GO" id="GO:0042274">
    <property type="term" value="P:ribosomal small subunit biogenesis"/>
    <property type="evidence" value="ECO:0007669"/>
    <property type="project" value="UniProtKB-UniRule"/>
</dbReference>